<dbReference type="SUPFAM" id="SSF55154">
    <property type="entry name" value="CYTH-like phosphatases"/>
    <property type="match status" value="1"/>
</dbReference>
<feature type="domain" description="CYTH" evidence="1">
    <location>
        <begin position="37"/>
        <end position="237"/>
    </location>
</feature>
<dbReference type="CDD" id="cd07374">
    <property type="entry name" value="CYTH-like_Pase"/>
    <property type="match status" value="1"/>
</dbReference>
<dbReference type="Gene3D" id="2.40.320.10">
    <property type="entry name" value="Hypothetical Protein Pfu-838710-001"/>
    <property type="match status" value="1"/>
</dbReference>
<organism evidence="2 3">
    <name type="scientific">Malus domestica</name>
    <name type="common">Apple</name>
    <name type="synonym">Pyrus malus</name>
    <dbReference type="NCBI Taxonomy" id="3750"/>
    <lineage>
        <taxon>Eukaryota</taxon>
        <taxon>Viridiplantae</taxon>
        <taxon>Streptophyta</taxon>
        <taxon>Embryophyta</taxon>
        <taxon>Tracheophyta</taxon>
        <taxon>Spermatophyta</taxon>
        <taxon>Magnoliopsida</taxon>
        <taxon>eudicotyledons</taxon>
        <taxon>Gunneridae</taxon>
        <taxon>Pentapetalae</taxon>
        <taxon>rosids</taxon>
        <taxon>fabids</taxon>
        <taxon>Rosales</taxon>
        <taxon>Rosaceae</taxon>
        <taxon>Amygdaloideae</taxon>
        <taxon>Maleae</taxon>
        <taxon>Malus</taxon>
    </lineage>
</organism>
<dbReference type="GO" id="GO:0016462">
    <property type="term" value="F:pyrophosphatase activity"/>
    <property type="evidence" value="ECO:0007669"/>
    <property type="project" value="UniProtKB-ARBA"/>
</dbReference>
<dbReference type="AlphaFoldDB" id="A0A498HIY1"/>
<dbReference type="PROSITE" id="PS51707">
    <property type="entry name" value="CYTH"/>
    <property type="match status" value="1"/>
</dbReference>
<keyword evidence="3" id="KW-1185">Reference proteome</keyword>
<gene>
    <name evidence="2" type="ORF">DVH24_031236</name>
</gene>
<proteinExistence type="predicted"/>
<evidence type="ECO:0000313" key="2">
    <source>
        <dbReference type="EMBL" id="RXH68903.1"/>
    </source>
</evidence>
<dbReference type="InterPro" id="IPR023577">
    <property type="entry name" value="CYTH_domain"/>
</dbReference>
<comment type="caution">
    <text evidence="2">The sequence shown here is derived from an EMBL/GenBank/DDBJ whole genome shotgun (WGS) entry which is preliminary data.</text>
</comment>
<evidence type="ECO:0000313" key="3">
    <source>
        <dbReference type="Proteomes" id="UP000290289"/>
    </source>
</evidence>
<dbReference type="Pfam" id="PF01928">
    <property type="entry name" value="CYTH"/>
    <property type="match status" value="1"/>
</dbReference>
<evidence type="ECO:0000259" key="1">
    <source>
        <dbReference type="PROSITE" id="PS51707"/>
    </source>
</evidence>
<dbReference type="SMART" id="SM01118">
    <property type="entry name" value="CYTH"/>
    <property type="match status" value="1"/>
</dbReference>
<accession>A0A498HIY1</accession>
<dbReference type="Proteomes" id="UP000290289">
    <property type="component" value="Chromosome 17"/>
</dbReference>
<reference evidence="2 3" key="1">
    <citation type="submission" date="2018-10" db="EMBL/GenBank/DDBJ databases">
        <title>A high-quality apple genome assembly.</title>
        <authorList>
            <person name="Hu J."/>
        </authorList>
    </citation>
    <scope>NUCLEOTIDE SEQUENCE [LARGE SCALE GENOMIC DNA]</scope>
    <source>
        <strain evidence="3">cv. HFTH1</strain>
        <tissue evidence="2">Young leaf</tissue>
    </source>
</reference>
<protein>
    <recommendedName>
        <fullName evidence="1">CYTH domain-containing protein</fullName>
    </recommendedName>
</protein>
<dbReference type="PANTHER" id="PTHR34948:SF9">
    <property type="entry name" value="CYTH DOMAIN-CONTAINING PROTEIN"/>
    <property type="match status" value="1"/>
</dbReference>
<sequence>MGTPDPQPHFPPPSASISSYQRHCSLVWSFLQQTPKAMEVEVKLRLPDAAAHQKLTDLLSPFHTQTLIQENIFFDGSNSELSSNLAILRLRFYDVDRGCVLCLKAKPVISDGVSRVLELEEPFDPVLGRVCVAEPWRLTAVDSSDILKRVREEYSVGGGQGFVCLGGFRNVRGVYKWKGLKIEVDESIYDFGTCYELECESSNPDRDKQVLENLLEENGIRFRYSEVSKFAIFRSGKLPE</sequence>
<dbReference type="PANTHER" id="PTHR34948">
    <property type="entry name" value="OS08G0299200 PROTEIN"/>
    <property type="match status" value="1"/>
</dbReference>
<dbReference type="EMBL" id="RDQH01000343">
    <property type="protein sequence ID" value="RXH68903.1"/>
    <property type="molecule type" value="Genomic_DNA"/>
</dbReference>
<dbReference type="InterPro" id="IPR033469">
    <property type="entry name" value="CYTH-like_dom_sf"/>
</dbReference>
<name>A0A498HIY1_MALDO</name>